<evidence type="ECO:0000313" key="8">
    <source>
        <dbReference type="Proteomes" id="UP001321473"/>
    </source>
</evidence>
<evidence type="ECO:0000256" key="4">
    <source>
        <dbReference type="ARBA" id="ARBA00022980"/>
    </source>
</evidence>
<evidence type="ECO:0000313" key="7">
    <source>
        <dbReference type="EMBL" id="KAK8787756.1"/>
    </source>
</evidence>
<keyword evidence="8" id="KW-1185">Reference proteome</keyword>
<dbReference type="PANTHER" id="PTHR21338:SF0">
    <property type="entry name" value="LARGE RIBOSOMAL SUBUNIT PROTEIN ML41"/>
    <property type="match status" value="1"/>
</dbReference>
<dbReference type="InterPro" id="IPR019189">
    <property type="entry name" value="Ribosomal_mL41"/>
</dbReference>
<dbReference type="PANTHER" id="PTHR21338">
    <property type="entry name" value="MITOCHONDRIAL RIBOSOMAL PROTEIN L41"/>
    <property type="match status" value="1"/>
</dbReference>
<accession>A0AAQ4FKX1</accession>
<evidence type="ECO:0000256" key="5">
    <source>
        <dbReference type="ARBA" id="ARBA00023128"/>
    </source>
</evidence>
<keyword evidence="4" id="KW-0689">Ribosomal protein</keyword>
<evidence type="ECO:0000256" key="1">
    <source>
        <dbReference type="ARBA" id="ARBA00004173"/>
    </source>
</evidence>
<dbReference type="Pfam" id="PF09809">
    <property type="entry name" value="MRP-L27"/>
    <property type="match status" value="1"/>
</dbReference>
<proteinExistence type="inferred from homology"/>
<dbReference type="GO" id="GO:0006412">
    <property type="term" value="P:translation"/>
    <property type="evidence" value="ECO:0007669"/>
    <property type="project" value="TreeGrafter"/>
</dbReference>
<reference evidence="7 8" key="1">
    <citation type="journal article" date="2023" name="Arcadia Sci">
        <title>De novo assembly of a long-read Amblyomma americanum tick genome.</title>
        <authorList>
            <person name="Chou S."/>
            <person name="Poskanzer K.E."/>
            <person name="Rollins M."/>
            <person name="Thuy-Boun P.S."/>
        </authorList>
    </citation>
    <scope>NUCLEOTIDE SEQUENCE [LARGE SCALE GENOMIC DNA]</scope>
    <source>
        <strain evidence="7">F_SG_1</strain>
        <tissue evidence="7">Salivary glands</tissue>
    </source>
</reference>
<dbReference type="GO" id="GO:0003735">
    <property type="term" value="F:structural constituent of ribosome"/>
    <property type="evidence" value="ECO:0007669"/>
    <property type="project" value="InterPro"/>
</dbReference>
<dbReference type="EMBL" id="JARKHS020001483">
    <property type="protein sequence ID" value="KAK8787756.1"/>
    <property type="molecule type" value="Genomic_DNA"/>
</dbReference>
<protein>
    <submittedName>
        <fullName evidence="7">Uncharacterized protein</fullName>
    </submittedName>
</protein>
<gene>
    <name evidence="7" type="ORF">V5799_022467</name>
</gene>
<comment type="caution">
    <text evidence="7">The sequence shown here is derived from an EMBL/GenBank/DDBJ whole genome shotgun (WGS) entry which is preliminary data.</text>
</comment>
<comment type="similarity">
    <text evidence="2">Belongs to the mitochondrion-specific ribosomal protein mL41 family.</text>
</comment>
<dbReference type="AlphaFoldDB" id="A0AAQ4FKX1"/>
<organism evidence="7 8">
    <name type="scientific">Amblyomma americanum</name>
    <name type="common">Lone star tick</name>
    <dbReference type="NCBI Taxonomy" id="6943"/>
    <lineage>
        <taxon>Eukaryota</taxon>
        <taxon>Metazoa</taxon>
        <taxon>Ecdysozoa</taxon>
        <taxon>Arthropoda</taxon>
        <taxon>Chelicerata</taxon>
        <taxon>Arachnida</taxon>
        <taxon>Acari</taxon>
        <taxon>Parasitiformes</taxon>
        <taxon>Ixodida</taxon>
        <taxon>Ixodoidea</taxon>
        <taxon>Ixodidae</taxon>
        <taxon>Amblyomminae</taxon>
        <taxon>Amblyomma</taxon>
    </lineage>
</organism>
<dbReference type="GO" id="GO:0005762">
    <property type="term" value="C:mitochondrial large ribosomal subunit"/>
    <property type="evidence" value="ECO:0007669"/>
    <property type="project" value="InterPro"/>
</dbReference>
<evidence type="ECO:0000256" key="6">
    <source>
        <dbReference type="ARBA" id="ARBA00023274"/>
    </source>
</evidence>
<sequence length="212" mass="24196">MSQTLRTGSGIGVKYNRWLAVVCSCVRSRLFERSVHVAAVKSETRRAMNSSLKHAVSVTWSQVRYLSTTGQCLGKRNFRKFPVHNIRGTFHDRIRKDRIIETYGAREPSMSHRGAPIPEMVPELIVPDLTDCQLRPYVSYRAAEVCQGPFTARDLFDAVYSEQVAKDFKEGKADQSVRHLEAKPDPEEARMRARQVGSDIFPPVWMARRMDP</sequence>
<comment type="subcellular location">
    <subcellularLocation>
        <location evidence="1">Mitochondrion</location>
    </subcellularLocation>
</comment>
<dbReference type="Proteomes" id="UP001321473">
    <property type="component" value="Unassembled WGS sequence"/>
</dbReference>
<keyword evidence="5" id="KW-0496">Mitochondrion</keyword>
<keyword evidence="6" id="KW-0687">Ribonucleoprotein</keyword>
<keyword evidence="3" id="KW-0809">Transit peptide</keyword>
<name>A0AAQ4FKX1_AMBAM</name>
<evidence type="ECO:0000256" key="3">
    <source>
        <dbReference type="ARBA" id="ARBA00022946"/>
    </source>
</evidence>
<evidence type="ECO:0000256" key="2">
    <source>
        <dbReference type="ARBA" id="ARBA00010152"/>
    </source>
</evidence>